<dbReference type="Gene3D" id="3.40.1740.10">
    <property type="entry name" value="VC0467-like"/>
    <property type="match status" value="1"/>
</dbReference>
<reference evidence="2" key="1">
    <citation type="submission" date="2021-01" db="EMBL/GenBank/DDBJ databases">
        <authorList>
            <person name="Corre E."/>
            <person name="Pelletier E."/>
            <person name="Niang G."/>
            <person name="Scheremetjew M."/>
            <person name="Finn R."/>
            <person name="Kale V."/>
            <person name="Holt S."/>
            <person name="Cochrane G."/>
            <person name="Meng A."/>
            <person name="Brown T."/>
            <person name="Cohen L."/>
        </authorList>
    </citation>
    <scope>NUCLEOTIDE SEQUENCE</scope>
    <source>
        <strain evidence="2">PLY182g</strain>
    </source>
</reference>
<evidence type="ECO:0000256" key="1">
    <source>
        <dbReference type="SAM" id="SignalP"/>
    </source>
</evidence>
<dbReference type="Pfam" id="PF02622">
    <property type="entry name" value="DUF179"/>
    <property type="match status" value="1"/>
</dbReference>
<gene>
    <name evidence="2" type="ORF">CPEL01642_LOCUS6275</name>
</gene>
<keyword evidence="1" id="KW-0732">Signal</keyword>
<evidence type="ECO:0000313" key="2">
    <source>
        <dbReference type="EMBL" id="CAD8602942.1"/>
    </source>
</evidence>
<dbReference type="PANTHER" id="PTHR31984">
    <property type="entry name" value="TRANSPORTER, PUTATIVE (DUF179)-RELATED"/>
    <property type="match status" value="1"/>
</dbReference>
<dbReference type="InterPro" id="IPR003774">
    <property type="entry name" value="AlgH-like"/>
</dbReference>
<dbReference type="AlphaFoldDB" id="A0A7S0L8V4"/>
<feature type="signal peptide" evidence="1">
    <location>
        <begin position="1"/>
        <end position="21"/>
    </location>
</feature>
<dbReference type="EMBL" id="HBEY01013011">
    <property type="protein sequence ID" value="CAD8602942.1"/>
    <property type="molecule type" value="Transcribed_RNA"/>
</dbReference>
<organism evidence="2">
    <name type="scientific">Coccolithus braarudii</name>
    <dbReference type="NCBI Taxonomy" id="221442"/>
    <lineage>
        <taxon>Eukaryota</taxon>
        <taxon>Haptista</taxon>
        <taxon>Haptophyta</taxon>
        <taxon>Prymnesiophyceae</taxon>
        <taxon>Coccolithales</taxon>
        <taxon>Coccolithaceae</taxon>
        <taxon>Coccolithus</taxon>
    </lineage>
</organism>
<accession>A0A7S0L8V4</accession>
<dbReference type="SUPFAM" id="SSF143456">
    <property type="entry name" value="VC0467-like"/>
    <property type="match status" value="1"/>
</dbReference>
<proteinExistence type="predicted"/>
<name>A0A7S0L8V4_9EUKA</name>
<sequence>MQEMGKCRCLALLLCASAAAAYHLAGIQAGLRLNNQRITAPIFLSAAEDDSQAAGDEPSALGNEDSGEIEAYRAKLMRQFGMGADADTPASPAASEETVELSDVPATGLLLVANPRKFCSRNPFARPVRDIQRFGLQGPVSGDELSPDLKAQMLPVLLITEHGDGGSKALLLERRTGALMGDISMDDFGCVAIAPLWLGGTGRQSSLYVLHTVEDLAGATPVAEGIWLGGWDAARPKVADSSLAESRFKFFLGVTEWEGGQLQQEIDSGAWLMLKCPPELVFKDRVMGWKPGQPKPVWTELVQLLGETCSPYLDEIYPQRG</sequence>
<protein>
    <submittedName>
        <fullName evidence="2">Uncharacterized protein</fullName>
    </submittedName>
</protein>
<feature type="chain" id="PRO_5031329458" evidence="1">
    <location>
        <begin position="22"/>
        <end position="321"/>
    </location>
</feature>
<dbReference type="PANTHER" id="PTHR31984:SF17">
    <property type="entry name" value="TRANSCRIPTIONAL REGULATOR"/>
    <property type="match status" value="1"/>
</dbReference>